<sequence length="482" mass="53103">MAGASATDVAPKVFSGETEDAREYKRWKTWVSNKLLTLDTKVPEAARGAYVYTLLSGKALESIEHLEPEEYQKKGGEQVIFRILDARFPQKDVSDEMSETLTAVFGLKAQEGESLKVWIARAGELFDSCHRKCKVTFPEEARGWLILNRSSLNEEQKAVVLARSNGSLKREDVGKAMRSCYPDYVVAKRRSVGAGLVESGDLPDDALADESDPLVEEMEAFLAEFEPASREEPDEIFDENEVAEALAVSWKDKRKELNKLQRSRRFGAAQDLKRSYRETFVAAVEWSSSGVYDPDETLLEQVRRLRQGKLVNHFKFGNGQRESTDTSVKLPVIIAGRTGIIKAAIVKGAAPLLISRSALQTLQAVVNFGTNEMSLFEDQLVVPMTTNAAGQYVINVLDHQPEKQSVSFAEVMMSVKDDPEVESTAELGAAAPPAEAIAVSSDAQIPQEMVSEVPGEPCELQVWFPALVNKVPCGRPLGAAEC</sequence>
<dbReference type="AlphaFoldDB" id="A0AA36JLE7"/>
<gene>
    <name evidence="1" type="ORF">EVOR1521_LOCUS28983</name>
</gene>
<evidence type="ECO:0000313" key="1">
    <source>
        <dbReference type="EMBL" id="CAJ1407221.1"/>
    </source>
</evidence>
<organism evidence="1 2">
    <name type="scientific">Effrenium voratum</name>
    <dbReference type="NCBI Taxonomy" id="2562239"/>
    <lineage>
        <taxon>Eukaryota</taxon>
        <taxon>Sar</taxon>
        <taxon>Alveolata</taxon>
        <taxon>Dinophyceae</taxon>
        <taxon>Suessiales</taxon>
        <taxon>Symbiodiniaceae</taxon>
        <taxon>Effrenium</taxon>
    </lineage>
</organism>
<proteinExistence type="predicted"/>
<reference evidence="1" key="1">
    <citation type="submission" date="2023-08" db="EMBL/GenBank/DDBJ databases">
        <authorList>
            <person name="Chen Y."/>
            <person name="Shah S."/>
            <person name="Dougan E. K."/>
            <person name="Thang M."/>
            <person name="Chan C."/>
        </authorList>
    </citation>
    <scope>NUCLEOTIDE SEQUENCE</scope>
</reference>
<dbReference type="EMBL" id="CAUJNA010003662">
    <property type="protein sequence ID" value="CAJ1407221.1"/>
    <property type="molecule type" value="Genomic_DNA"/>
</dbReference>
<keyword evidence="2" id="KW-1185">Reference proteome</keyword>
<comment type="caution">
    <text evidence="1">The sequence shown here is derived from an EMBL/GenBank/DDBJ whole genome shotgun (WGS) entry which is preliminary data.</text>
</comment>
<evidence type="ECO:0000313" key="2">
    <source>
        <dbReference type="Proteomes" id="UP001178507"/>
    </source>
</evidence>
<name>A0AA36JLE7_9DINO</name>
<protein>
    <submittedName>
        <fullName evidence="1">Uncharacterized protein</fullName>
    </submittedName>
</protein>
<dbReference type="Proteomes" id="UP001178507">
    <property type="component" value="Unassembled WGS sequence"/>
</dbReference>
<accession>A0AA36JLE7</accession>